<dbReference type="EnsemblMetazoa" id="ASIC010447-RA">
    <property type="protein sequence ID" value="ASIC010447-PA"/>
    <property type="gene ID" value="ASIC010447"/>
</dbReference>
<feature type="compositionally biased region" description="Polar residues" evidence="1">
    <location>
        <begin position="128"/>
        <end position="138"/>
    </location>
</feature>
<feature type="region of interest" description="Disordered" evidence="1">
    <location>
        <begin position="26"/>
        <end position="156"/>
    </location>
</feature>
<organism evidence="2">
    <name type="scientific">Anopheles sinensis</name>
    <name type="common">Mosquito</name>
    <dbReference type="NCBI Taxonomy" id="74873"/>
    <lineage>
        <taxon>Eukaryota</taxon>
        <taxon>Metazoa</taxon>
        <taxon>Ecdysozoa</taxon>
        <taxon>Arthropoda</taxon>
        <taxon>Hexapoda</taxon>
        <taxon>Insecta</taxon>
        <taxon>Pterygota</taxon>
        <taxon>Neoptera</taxon>
        <taxon>Endopterygota</taxon>
        <taxon>Diptera</taxon>
        <taxon>Nematocera</taxon>
        <taxon>Culicoidea</taxon>
        <taxon>Culicidae</taxon>
        <taxon>Anophelinae</taxon>
        <taxon>Anopheles</taxon>
    </lineage>
</organism>
<evidence type="ECO:0000313" key="3">
    <source>
        <dbReference type="EnsemblMetazoa" id="ASIC010447-PA"/>
    </source>
</evidence>
<protein>
    <submittedName>
        <fullName evidence="2">AGAP005291-PB-like protein</fullName>
    </submittedName>
</protein>
<dbReference type="AlphaFoldDB" id="A0A084VXL4"/>
<reference evidence="2 4" key="1">
    <citation type="journal article" date="2014" name="BMC Genomics">
        <title>Genome sequence of Anopheles sinensis provides insight into genetics basis of mosquito competence for malaria parasites.</title>
        <authorList>
            <person name="Zhou D."/>
            <person name="Zhang D."/>
            <person name="Ding G."/>
            <person name="Shi L."/>
            <person name="Hou Q."/>
            <person name="Ye Y."/>
            <person name="Xu Y."/>
            <person name="Zhou H."/>
            <person name="Xiong C."/>
            <person name="Li S."/>
            <person name="Yu J."/>
            <person name="Hong S."/>
            <person name="Yu X."/>
            <person name="Zou P."/>
            <person name="Chen C."/>
            <person name="Chang X."/>
            <person name="Wang W."/>
            <person name="Lv Y."/>
            <person name="Sun Y."/>
            <person name="Ma L."/>
            <person name="Shen B."/>
            <person name="Zhu C."/>
        </authorList>
    </citation>
    <scope>NUCLEOTIDE SEQUENCE [LARGE SCALE GENOMIC DNA]</scope>
</reference>
<feature type="compositionally biased region" description="Polar residues" evidence="1">
    <location>
        <begin position="101"/>
        <end position="110"/>
    </location>
</feature>
<dbReference type="Proteomes" id="UP000030765">
    <property type="component" value="Unassembled WGS sequence"/>
</dbReference>
<dbReference type="VEuPathDB" id="VectorBase:ASIC010447"/>
<feature type="compositionally biased region" description="Low complexity" evidence="1">
    <location>
        <begin position="69"/>
        <end position="88"/>
    </location>
</feature>
<proteinExistence type="predicted"/>
<sequence length="156" mass="15597">MNHCAYANCDSTGNKTVDVSNRLRTRAGSFGDSNQGLRRRSGSAGNRVVRAPYNTANSSQRSLVANAPASSFLQSASGAASGSKQQQQHPPGGASKVKVTSYKSAVQSNQGSSGGGAASSAAPPPSANTAKPSESSTAVKEGRATKPAGAGGEQKS</sequence>
<feature type="compositionally biased region" description="Polar residues" evidence="1">
    <location>
        <begin position="54"/>
        <end position="63"/>
    </location>
</feature>
<evidence type="ECO:0000313" key="4">
    <source>
        <dbReference type="Proteomes" id="UP000030765"/>
    </source>
</evidence>
<reference evidence="3" key="2">
    <citation type="submission" date="2020-05" db="UniProtKB">
        <authorList>
            <consortium name="EnsemblMetazoa"/>
        </authorList>
    </citation>
    <scope>IDENTIFICATION</scope>
</reference>
<gene>
    <name evidence="2" type="ORF">ZHAS_00010447</name>
</gene>
<dbReference type="VEuPathDB" id="VectorBase:ASIS009809"/>
<dbReference type="EMBL" id="KE525212">
    <property type="protein sequence ID" value="KFB42708.1"/>
    <property type="molecule type" value="Genomic_DNA"/>
</dbReference>
<evidence type="ECO:0000313" key="2">
    <source>
        <dbReference type="EMBL" id="KFB42708.1"/>
    </source>
</evidence>
<accession>A0A084VXL4</accession>
<dbReference type="STRING" id="74873.A0A084VXL4"/>
<keyword evidence="4" id="KW-1185">Reference proteome</keyword>
<dbReference type="EMBL" id="ATLV01018095">
    <property type="status" value="NOT_ANNOTATED_CDS"/>
    <property type="molecule type" value="Genomic_DNA"/>
</dbReference>
<name>A0A084VXL4_ANOSI</name>
<evidence type="ECO:0000256" key="1">
    <source>
        <dbReference type="SAM" id="MobiDB-lite"/>
    </source>
</evidence>